<evidence type="ECO:0000313" key="2">
    <source>
        <dbReference type="EMBL" id="MTG90349.1"/>
    </source>
</evidence>
<accession>A0A6N7ZM68</accession>
<gene>
    <name evidence="2" type="ORF">GJV82_15595</name>
    <name evidence="3" type="ORF">GYH36_14260</name>
</gene>
<keyword evidence="5" id="KW-1185">Reference proteome</keyword>
<reference evidence="2 4" key="1">
    <citation type="submission" date="2019-11" db="EMBL/GenBank/DDBJ databases">
        <title>Cellulosimicrobium composti sp. nov. isolated from a compost.</title>
        <authorList>
            <person name="Yang Y."/>
        </authorList>
    </citation>
    <scope>NUCLEOTIDE SEQUENCE [LARGE SCALE GENOMIC DNA]</scope>
    <source>
        <strain evidence="2 4">BIT-GX5</strain>
    </source>
</reference>
<proteinExistence type="predicted"/>
<reference evidence="3 5" key="3">
    <citation type="journal article" date="2021" name="Arch. Microbiol.">
        <title>Cellulosimicrobium fucosivorans sp. nov., isolated from San Elijo Lagoon, contains a fucose metabolic pathway linked to carotenoid production.</title>
        <authorList>
            <person name="Aviles F.A."/>
            <person name="Kyndt J.A."/>
        </authorList>
    </citation>
    <scope>NUCLEOTIDE SEQUENCE [LARGE SCALE GENOMIC DNA]</scope>
    <source>
        <strain evidence="3 5">SE3</strain>
    </source>
</reference>
<dbReference type="RefSeq" id="WP_115943089.1">
    <property type="nucleotide sequence ID" value="NZ_JAAFAN010000051.1"/>
</dbReference>
<feature type="compositionally biased region" description="Basic and acidic residues" evidence="1">
    <location>
        <begin position="1"/>
        <end position="11"/>
    </location>
</feature>
<reference evidence="3" key="2">
    <citation type="submission" date="2020-01" db="EMBL/GenBank/DDBJ databases">
        <authorList>
            <person name="Aviles F."/>
            <person name="Meyer T.E."/>
            <person name="Kyndt J.A."/>
        </authorList>
    </citation>
    <scope>NUCLEOTIDE SEQUENCE</scope>
    <source>
        <strain evidence="3">SE3</strain>
    </source>
</reference>
<organism evidence="2 4">
    <name type="scientific">Cellulosimicrobium composti</name>
    <dbReference type="NCBI Taxonomy" id="2672572"/>
    <lineage>
        <taxon>Bacteria</taxon>
        <taxon>Bacillati</taxon>
        <taxon>Actinomycetota</taxon>
        <taxon>Actinomycetes</taxon>
        <taxon>Micrococcales</taxon>
        <taxon>Promicromonosporaceae</taxon>
        <taxon>Cellulosimicrobium</taxon>
    </lineage>
</organism>
<evidence type="ECO:0000313" key="3">
    <source>
        <dbReference type="EMBL" id="NDO90610.1"/>
    </source>
</evidence>
<protein>
    <submittedName>
        <fullName evidence="2">Uncharacterized protein</fullName>
    </submittedName>
</protein>
<dbReference type="Proteomes" id="UP000471672">
    <property type="component" value="Unassembled WGS sequence"/>
</dbReference>
<feature type="region of interest" description="Disordered" evidence="1">
    <location>
        <begin position="1"/>
        <end position="20"/>
    </location>
</feature>
<dbReference type="AlphaFoldDB" id="A0A6N7ZM68"/>
<comment type="caution">
    <text evidence="2">The sequence shown here is derived from an EMBL/GenBank/DDBJ whole genome shotgun (WGS) entry which is preliminary data.</text>
</comment>
<dbReference type="EMBL" id="JAAFAN010000051">
    <property type="protein sequence ID" value="NDO90610.1"/>
    <property type="molecule type" value="Genomic_DNA"/>
</dbReference>
<evidence type="ECO:0000256" key="1">
    <source>
        <dbReference type="SAM" id="MobiDB-lite"/>
    </source>
</evidence>
<name>A0A6N7ZM68_9MICO</name>
<sequence length="466" mass="51494">MREPRASDDGRTAGGGTDGVLVADRAATPVERFSPSALTYAYDAARGTFAHQYDRDLQLVVLWSDARPHEAEVLEILRRELVVLAEIEVRWSPDEVVTNFERLYGQELWGTSPKPEQVGAGPFLLVVVEDPDPRYGYRSNVTGYVELTNLAVARAKAAARSLVGGYRIHSSNNIREFFHDATLVLGEDRLRSVLAHTGDEPYREVVSDDVVGSGGWRDLAELFGVLRLTSEYVVLRNAEDLPVALEEDREIDVLARDRTDLAAVAGARPLDPGGQGVQHGCLVAGEQVVLDVREVGDGYLDRRWQDDLLRRREWHAGCVAVPRVDDHFFSLLYHAKVQKPAVKPVYVPRLRALAREVGLPADVAERITDDDVAASVLDGFLSAHGYGLPRSEDAGVHRNDAVVERFRLTSVEPTALSLARTELWHAARHSRAAELAARSTLLRGAFRGGRAAVRRARRLVRREAGS</sequence>
<dbReference type="EMBL" id="WMKA01000045">
    <property type="protein sequence ID" value="MTG90349.1"/>
    <property type="molecule type" value="Genomic_DNA"/>
</dbReference>
<evidence type="ECO:0000313" key="5">
    <source>
        <dbReference type="Proteomes" id="UP000471672"/>
    </source>
</evidence>
<evidence type="ECO:0000313" key="4">
    <source>
        <dbReference type="Proteomes" id="UP000440668"/>
    </source>
</evidence>
<dbReference type="Proteomes" id="UP000440668">
    <property type="component" value="Unassembled WGS sequence"/>
</dbReference>